<accession>A0A0F9EMB1</accession>
<sequence>DPNVLRTTANSEGTNIRDLMKKDSVPQDRVEQALKDYCNEPPT</sequence>
<proteinExistence type="predicted"/>
<organism evidence="1">
    <name type="scientific">marine sediment metagenome</name>
    <dbReference type="NCBI Taxonomy" id="412755"/>
    <lineage>
        <taxon>unclassified sequences</taxon>
        <taxon>metagenomes</taxon>
        <taxon>ecological metagenomes</taxon>
    </lineage>
</organism>
<dbReference type="EMBL" id="LAZR01024406">
    <property type="protein sequence ID" value="KKL75238.1"/>
    <property type="molecule type" value="Genomic_DNA"/>
</dbReference>
<dbReference type="AlphaFoldDB" id="A0A0F9EMB1"/>
<comment type="caution">
    <text evidence="1">The sequence shown here is derived from an EMBL/GenBank/DDBJ whole genome shotgun (WGS) entry which is preliminary data.</text>
</comment>
<reference evidence="1" key="1">
    <citation type="journal article" date="2015" name="Nature">
        <title>Complex archaea that bridge the gap between prokaryotes and eukaryotes.</title>
        <authorList>
            <person name="Spang A."/>
            <person name="Saw J.H."/>
            <person name="Jorgensen S.L."/>
            <person name="Zaremba-Niedzwiedzka K."/>
            <person name="Martijn J."/>
            <person name="Lind A.E."/>
            <person name="van Eijk R."/>
            <person name="Schleper C."/>
            <person name="Guy L."/>
            <person name="Ettema T.J."/>
        </authorList>
    </citation>
    <scope>NUCLEOTIDE SEQUENCE</scope>
</reference>
<gene>
    <name evidence="1" type="ORF">LCGC14_2056860</name>
</gene>
<evidence type="ECO:0000313" key="1">
    <source>
        <dbReference type="EMBL" id="KKL75238.1"/>
    </source>
</evidence>
<protein>
    <submittedName>
        <fullName evidence="1">Uncharacterized protein</fullName>
    </submittedName>
</protein>
<name>A0A0F9EMB1_9ZZZZ</name>
<feature type="non-terminal residue" evidence="1">
    <location>
        <position position="1"/>
    </location>
</feature>